<proteinExistence type="predicted"/>
<dbReference type="PANTHER" id="PTHR46333">
    <property type="entry name" value="CYTOKINESIS PROTEIN 3"/>
    <property type="match status" value="1"/>
</dbReference>
<dbReference type="Gene3D" id="3.10.620.30">
    <property type="match status" value="1"/>
</dbReference>
<evidence type="ECO:0000313" key="4">
    <source>
        <dbReference type="Proteomes" id="UP000183038"/>
    </source>
</evidence>
<dbReference type="OrthoDB" id="9788327at2"/>
<evidence type="ECO:0000313" key="3">
    <source>
        <dbReference type="EMBL" id="SEB90047.1"/>
    </source>
</evidence>
<dbReference type="AlphaFoldDB" id="A0A1H4N4K5"/>
<feature type="chain" id="PRO_5010209166" evidence="1">
    <location>
        <begin position="19"/>
        <end position="335"/>
    </location>
</feature>
<sequence>MRISQLLFMLLCAITCIAQRSDFQEIDFTKADSIALKYKGASLKNIPVLTHNLTSSLQTDVEKIRAIYTWIGTNIENDYSSYLKISHKRKRLAKDRQAFLDWNTGITPKIFKALLEHKKTACTGYAYLVKEMTNLAGFECDIIDGYGRTPTLLLDEDSSPNHSWNRIKVNNKWYWCDATWSAGETIILNGEPMFNPDYFDGYFFAEPELFSKNHFPINTAKKDTINTKTFNSFINAPVVYKEAFIEPIISIAPKNMHNQITKGTSVSFKLKVPDDFNENIHLLLNKGGGQKVIEPTITKEEREIILQHTFDKKGSYDVHISTKDYLVATYVIKVK</sequence>
<evidence type="ECO:0000259" key="2">
    <source>
        <dbReference type="SMART" id="SM00460"/>
    </source>
</evidence>
<dbReference type="Pfam" id="PF01841">
    <property type="entry name" value="Transglut_core"/>
    <property type="match status" value="1"/>
</dbReference>
<dbReference type="SMART" id="SM00460">
    <property type="entry name" value="TGc"/>
    <property type="match status" value="1"/>
</dbReference>
<dbReference type="EMBL" id="FNTB01000001">
    <property type="protein sequence ID" value="SEB90047.1"/>
    <property type="molecule type" value="Genomic_DNA"/>
</dbReference>
<organism evidence="3 4">
    <name type="scientific">Maribacter dokdonensis</name>
    <dbReference type="NCBI Taxonomy" id="320912"/>
    <lineage>
        <taxon>Bacteria</taxon>
        <taxon>Pseudomonadati</taxon>
        <taxon>Bacteroidota</taxon>
        <taxon>Flavobacteriia</taxon>
        <taxon>Flavobacteriales</taxon>
        <taxon>Flavobacteriaceae</taxon>
        <taxon>Maribacter</taxon>
    </lineage>
</organism>
<protein>
    <submittedName>
        <fullName evidence="3">Transglutaminase-like superfamily protein</fullName>
    </submittedName>
</protein>
<keyword evidence="1" id="KW-0732">Signal</keyword>
<reference evidence="3 4" key="1">
    <citation type="submission" date="2016-10" db="EMBL/GenBank/DDBJ databases">
        <authorList>
            <person name="de Groot N.N."/>
        </authorList>
    </citation>
    <scope>NUCLEOTIDE SEQUENCE [LARGE SCALE GENOMIC DNA]</scope>
    <source>
        <strain evidence="3 4">MAR_2009_71</strain>
    </source>
</reference>
<gene>
    <name evidence="3" type="ORF">SAMN05192540_1842</name>
</gene>
<dbReference type="PANTHER" id="PTHR46333:SF2">
    <property type="entry name" value="CYTOKINESIS PROTEIN 3"/>
    <property type="match status" value="1"/>
</dbReference>
<name>A0A1H4N4K5_9FLAO</name>
<feature type="domain" description="Transglutaminase-like" evidence="2">
    <location>
        <begin position="114"/>
        <end position="180"/>
    </location>
</feature>
<evidence type="ECO:0000256" key="1">
    <source>
        <dbReference type="SAM" id="SignalP"/>
    </source>
</evidence>
<accession>A0A1H4N4K5</accession>
<feature type="signal peptide" evidence="1">
    <location>
        <begin position="1"/>
        <end position="18"/>
    </location>
</feature>
<dbReference type="SUPFAM" id="SSF54001">
    <property type="entry name" value="Cysteine proteinases"/>
    <property type="match status" value="1"/>
</dbReference>
<dbReference type="RefSeq" id="WP_074672125.1">
    <property type="nucleotide sequence ID" value="NZ_FNTB01000001.1"/>
</dbReference>
<dbReference type="Proteomes" id="UP000183038">
    <property type="component" value="Unassembled WGS sequence"/>
</dbReference>
<dbReference type="GO" id="GO:0005737">
    <property type="term" value="C:cytoplasm"/>
    <property type="evidence" value="ECO:0007669"/>
    <property type="project" value="TreeGrafter"/>
</dbReference>
<dbReference type="InterPro" id="IPR052557">
    <property type="entry name" value="CAP/Cytokinesis_protein"/>
</dbReference>
<dbReference type="InterPro" id="IPR038765">
    <property type="entry name" value="Papain-like_cys_pep_sf"/>
</dbReference>
<dbReference type="InterPro" id="IPR002931">
    <property type="entry name" value="Transglutaminase-like"/>
</dbReference>